<sequence>MATCLSLNSIPDSEFKTQSAFSEPLLEEKLNYYLINGNGEQKLRQWLISNTKDEQLSNVLGEFSQENFTEPQSVKSFCTFVNGHLKQGPELKETLNFELDSVIYDVFWVEENRKPSFVFYSVKKQSKTIKPSKTKQVIDLVSEDEVVLDDVLDKETFQLMQHHRLQRNQRRCFDIPNMSALTLSDEVKPTVSKLERRRKRSEFREAQHFALKHVETAARRFSVDWHSASREEKIAILRREGTLKEDEFSSFLALISQPEASKLPKINF</sequence>
<dbReference type="OrthoDB" id="9984596at2"/>
<keyword evidence="2" id="KW-1185">Reference proteome</keyword>
<organism evidence="1 2">
    <name type="scientific">Parashewanella curva</name>
    <dbReference type="NCBI Taxonomy" id="2338552"/>
    <lineage>
        <taxon>Bacteria</taxon>
        <taxon>Pseudomonadati</taxon>
        <taxon>Pseudomonadota</taxon>
        <taxon>Gammaproteobacteria</taxon>
        <taxon>Alteromonadales</taxon>
        <taxon>Shewanellaceae</taxon>
        <taxon>Parashewanella</taxon>
    </lineage>
</organism>
<comment type="caution">
    <text evidence="1">The sequence shown here is derived from an EMBL/GenBank/DDBJ whole genome shotgun (WGS) entry which is preliminary data.</text>
</comment>
<dbReference type="EMBL" id="QZEI01000001">
    <property type="protein sequence ID" value="RLV61550.1"/>
    <property type="molecule type" value="Genomic_DNA"/>
</dbReference>
<dbReference type="Proteomes" id="UP000281474">
    <property type="component" value="Unassembled WGS sequence"/>
</dbReference>
<accession>A0A3L8Q248</accession>
<dbReference type="AlphaFoldDB" id="A0A3L8Q248"/>
<protein>
    <submittedName>
        <fullName evidence="1">Uncharacterized protein</fullName>
    </submittedName>
</protein>
<dbReference type="RefSeq" id="WP_121836949.1">
    <property type="nucleotide sequence ID" value="NZ_ML014753.1"/>
</dbReference>
<reference evidence="1 2" key="1">
    <citation type="submission" date="2018-09" db="EMBL/GenBank/DDBJ databases">
        <title>Phylogeny of the Shewanellaceae, and recommendation for two new genera, Pseudoshewanella and Parashewanella.</title>
        <authorList>
            <person name="Wang G."/>
        </authorList>
    </citation>
    <scope>NUCLEOTIDE SEQUENCE [LARGE SCALE GENOMIC DNA]</scope>
    <source>
        <strain evidence="1 2">C51</strain>
    </source>
</reference>
<evidence type="ECO:0000313" key="1">
    <source>
        <dbReference type="EMBL" id="RLV61550.1"/>
    </source>
</evidence>
<name>A0A3L8Q248_9GAMM</name>
<evidence type="ECO:0000313" key="2">
    <source>
        <dbReference type="Proteomes" id="UP000281474"/>
    </source>
</evidence>
<gene>
    <name evidence="1" type="ORF">D5018_00065</name>
</gene>
<proteinExistence type="predicted"/>